<name>A0ABR1SPQ5_9PEZI</name>
<dbReference type="Pfam" id="PF14087">
    <property type="entry name" value="DUF4267"/>
    <property type="match status" value="1"/>
</dbReference>
<feature type="transmembrane region" description="Helical" evidence="1">
    <location>
        <begin position="20"/>
        <end position="40"/>
    </location>
</feature>
<dbReference type="Proteomes" id="UP001444661">
    <property type="component" value="Unassembled WGS sequence"/>
</dbReference>
<keyword evidence="3" id="KW-1185">Reference proteome</keyword>
<dbReference type="EMBL" id="JAQQWK010000008">
    <property type="protein sequence ID" value="KAK8036316.1"/>
    <property type="molecule type" value="Genomic_DNA"/>
</dbReference>
<evidence type="ECO:0000313" key="3">
    <source>
        <dbReference type="Proteomes" id="UP001444661"/>
    </source>
</evidence>
<keyword evidence="1" id="KW-1133">Transmembrane helix</keyword>
<evidence type="ECO:0000313" key="2">
    <source>
        <dbReference type="EMBL" id="KAK8036316.1"/>
    </source>
</evidence>
<dbReference type="InterPro" id="IPR025363">
    <property type="entry name" value="DUF4267"/>
</dbReference>
<proteinExistence type="predicted"/>
<keyword evidence="1" id="KW-0472">Membrane</keyword>
<evidence type="ECO:0000256" key="1">
    <source>
        <dbReference type="SAM" id="Phobius"/>
    </source>
</evidence>
<organism evidence="2 3">
    <name type="scientific">Apiospora rasikravindrae</name>
    <dbReference type="NCBI Taxonomy" id="990691"/>
    <lineage>
        <taxon>Eukaryota</taxon>
        <taxon>Fungi</taxon>
        <taxon>Dikarya</taxon>
        <taxon>Ascomycota</taxon>
        <taxon>Pezizomycotina</taxon>
        <taxon>Sordariomycetes</taxon>
        <taxon>Xylariomycetidae</taxon>
        <taxon>Amphisphaeriales</taxon>
        <taxon>Apiosporaceae</taxon>
        <taxon>Apiospora</taxon>
    </lineage>
</organism>
<feature type="transmembrane region" description="Helical" evidence="1">
    <location>
        <begin position="110"/>
        <end position="127"/>
    </location>
</feature>
<sequence>MPSPRFWSNAGCALGLAPAVYGLHALFAPAGALAGFGLPGGSTLQDRALAQGLLRIYGVRNVVISLTLLTAWYRGHRETQGVGLVLGALMPLVDGLVFKDLLGGGEWKHWGFVPFLVGIGAGVLGWLG</sequence>
<protein>
    <recommendedName>
        <fullName evidence="4">DUF4267 domain-containing protein</fullName>
    </recommendedName>
</protein>
<evidence type="ECO:0008006" key="4">
    <source>
        <dbReference type="Google" id="ProtNLM"/>
    </source>
</evidence>
<gene>
    <name evidence="2" type="ORF">PG993_008930</name>
</gene>
<comment type="caution">
    <text evidence="2">The sequence shown here is derived from an EMBL/GenBank/DDBJ whole genome shotgun (WGS) entry which is preliminary data.</text>
</comment>
<reference evidence="2 3" key="1">
    <citation type="submission" date="2023-01" db="EMBL/GenBank/DDBJ databases">
        <title>Analysis of 21 Apiospora genomes using comparative genomics revels a genus with tremendous synthesis potential of carbohydrate active enzymes and secondary metabolites.</title>
        <authorList>
            <person name="Sorensen T."/>
        </authorList>
    </citation>
    <scope>NUCLEOTIDE SEQUENCE [LARGE SCALE GENOMIC DNA]</scope>
    <source>
        <strain evidence="2 3">CBS 33761</strain>
    </source>
</reference>
<keyword evidence="1" id="KW-0812">Transmembrane</keyword>
<accession>A0ABR1SPQ5</accession>